<keyword evidence="2" id="KW-1185">Reference proteome</keyword>
<dbReference type="EMBL" id="JBHTNH010000060">
    <property type="protein sequence ID" value="MFD1363585.1"/>
    <property type="molecule type" value="Genomic_DNA"/>
</dbReference>
<evidence type="ECO:0000313" key="1">
    <source>
        <dbReference type="EMBL" id="MFD1363585.1"/>
    </source>
</evidence>
<evidence type="ECO:0000313" key="2">
    <source>
        <dbReference type="Proteomes" id="UP001597178"/>
    </source>
</evidence>
<comment type="caution">
    <text evidence="1">The sequence shown here is derived from an EMBL/GenBank/DDBJ whole genome shotgun (WGS) entry which is preliminary data.</text>
</comment>
<protein>
    <submittedName>
        <fullName evidence="1">Uncharacterized protein</fullName>
    </submittedName>
</protein>
<name>A0ABW3ZYT1_9BACI</name>
<accession>A0ABW3ZYT1</accession>
<dbReference type="Proteomes" id="UP001597178">
    <property type="component" value="Unassembled WGS sequence"/>
</dbReference>
<sequence length="49" mass="5715">MSHLITPPRSNSTLHQKKTDISIEKRIKLMVNAQNEKDHDIKMEVDEDV</sequence>
<dbReference type="RefSeq" id="WP_382402831.1">
    <property type="nucleotide sequence ID" value="NZ_JBHTNH010000060.1"/>
</dbReference>
<proteinExistence type="predicted"/>
<gene>
    <name evidence="1" type="ORF">ACFQ4A_18425</name>
</gene>
<reference evidence="2" key="1">
    <citation type="journal article" date="2019" name="Int. J. Syst. Evol. Microbiol.">
        <title>The Global Catalogue of Microorganisms (GCM) 10K type strain sequencing project: providing services to taxonomists for standard genome sequencing and annotation.</title>
        <authorList>
            <consortium name="The Broad Institute Genomics Platform"/>
            <consortium name="The Broad Institute Genome Sequencing Center for Infectious Disease"/>
            <person name="Wu L."/>
            <person name="Ma J."/>
        </authorList>
    </citation>
    <scope>NUCLEOTIDE SEQUENCE [LARGE SCALE GENOMIC DNA]</scope>
    <source>
        <strain evidence="2">CCUG 54822</strain>
    </source>
</reference>
<organism evidence="1 2">
    <name type="scientific">Lentibacillus salinarum</name>
    <dbReference type="NCBI Taxonomy" id="446820"/>
    <lineage>
        <taxon>Bacteria</taxon>
        <taxon>Bacillati</taxon>
        <taxon>Bacillota</taxon>
        <taxon>Bacilli</taxon>
        <taxon>Bacillales</taxon>
        <taxon>Bacillaceae</taxon>
        <taxon>Lentibacillus</taxon>
    </lineage>
</organism>